<evidence type="ECO:0000313" key="5">
    <source>
        <dbReference type="Proteomes" id="UP000308652"/>
    </source>
</evidence>
<dbReference type="Pfam" id="PF00533">
    <property type="entry name" value="BRCT"/>
    <property type="match status" value="1"/>
</dbReference>
<dbReference type="InterPro" id="IPR036420">
    <property type="entry name" value="BRCT_dom_sf"/>
</dbReference>
<dbReference type="AlphaFoldDB" id="A0A5C3LPS4"/>
<feature type="compositionally biased region" description="Polar residues" evidence="2">
    <location>
        <begin position="855"/>
        <end position="871"/>
    </location>
</feature>
<dbReference type="SUPFAM" id="SSF52113">
    <property type="entry name" value="BRCT domain"/>
    <property type="match status" value="3"/>
</dbReference>
<proteinExistence type="predicted"/>
<evidence type="ECO:0000259" key="3">
    <source>
        <dbReference type="PROSITE" id="PS50172"/>
    </source>
</evidence>
<protein>
    <recommendedName>
        <fullName evidence="3">BRCT domain-containing protein</fullName>
    </recommendedName>
</protein>
<dbReference type="Pfam" id="PF12738">
    <property type="entry name" value="PTCB-BRCT"/>
    <property type="match status" value="2"/>
</dbReference>
<name>A0A5C3LPS4_9AGAR</name>
<dbReference type="PANTHER" id="PTHR13561">
    <property type="entry name" value="DNA REPLICATION REGULATOR DPB11-RELATED"/>
    <property type="match status" value="1"/>
</dbReference>
<dbReference type="OrthoDB" id="251770at2759"/>
<sequence length="951" mass="104095">MKRSNKSAKVPNAKLRPPQQGALSRTESEVSTWWAQDSQVASDDTAIMDTCPRPFRGIIICATGVVDKPTLFKQAIELGATPVSAFTDQVTHIIALDHGGAKYICALERKVPILRPSWITESYDVWLRGDDVDLDKSVTSHRLPIFSDVVLCPSGITDIRRRTQINKMVITHGGAYLKNLERPVKVTHLLCSGDEETDKMRYAQKFNDRGEAQIHIVWEEWFWDSLDFGGRFDEAKYRVDHPRPERKSKPEEAAAGPPVQSMTLESDIPSSSHPPGPPQPATRDANDFDEEPANVNVVPALTLKLWGGLLERRGYEVADGEIVRSPSKPQGEKKTDNHPFQASPVRAPVEPGRSVISSFRRANSFAPVQKEGAGVGGRQLPFRRVSTMAAVGELQKNGESSKTGAVSAPANISAGQVPAAAVPRPTTPSPPLIFENMRFRGLGEAKCAAVRDAIHDRGGKMVAEDEDDENVDFVVVRLLSGSKLYKEEPDEVLKGKYRTECWLEHCIFDDRVCPPEEHPWFVPLGIKMPLRGADRMSVSISGFNESEKCGITRLMRALGIAVSSVFSRKTTHLICPSGKGAKFDRAREWNVPVVNLEWLTSIAKSGVIPAVDEYLVTVNSSMDVQAVVDVKGKGKAVDNNKGKRKAKAMEDEGGDVVDVEGRTNDVTSNSKTPPEIPDQGNDPSAKKGPLDREATTIIPQQEPSGVLSFGQPNESLGSFQEHPSSLFTPPQSEPVVRYGTRQSSMAPSLPGSVAQLSAQASIASNSLSRRPTLLEIEAERKQAHIASSRSPSPMKLPRRAGSRQSLSPVKIDTEATKALQESITSLLGKRQNSADDEGESVDAKRVGKRAKSYRSKTQSRQPSDANISERSNAPVFPAESSSIPQFLYDEMSAAEGSALEESMRVMYEDPGQREEKRRLMNLLNNQPDELPVAAKSVASGRTRRSTRIAGF</sequence>
<evidence type="ECO:0000256" key="2">
    <source>
        <dbReference type="SAM" id="MobiDB-lite"/>
    </source>
</evidence>
<feature type="domain" description="BRCT" evidence="3">
    <location>
        <begin position="50"/>
        <end position="123"/>
    </location>
</feature>
<dbReference type="EMBL" id="ML213630">
    <property type="protein sequence ID" value="TFK34597.1"/>
    <property type="molecule type" value="Genomic_DNA"/>
</dbReference>
<dbReference type="SMART" id="SM00292">
    <property type="entry name" value="BRCT"/>
    <property type="match status" value="3"/>
</dbReference>
<organism evidence="4 5">
    <name type="scientific">Crucibulum laeve</name>
    <dbReference type="NCBI Taxonomy" id="68775"/>
    <lineage>
        <taxon>Eukaryota</taxon>
        <taxon>Fungi</taxon>
        <taxon>Dikarya</taxon>
        <taxon>Basidiomycota</taxon>
        <taxon>Agaricomycotina</taxon>
        <taxon>Agaricomycetes</taxon>
        <taxon>Agaricomycetidae</taxon>
        <taxon>Agaricales</taxon>
        <taxon>Agaricineae</taxon>
        <taxon>Nidulariaceae</taxon>
        <taxon>Crucibulum</taxon>
    </lineage>
</organism>
<feature type="domain" description="BRCT" evidence="3">
    <location>
        <begin position="536"/>
        <end position="616"/>
    </location>
</feature>
<keyword evidence="5" id="KW-1185">Reference proteome</keyword>
<feature type="region of interest" description="Disordered" evidence="2">
    <location>
        <begin position="826"/>
        <end position="880"/>
    </location>
</feature>
<dbReference type="CDD" id="cd17731">
    <property type="entry name" value="BRCT_TopBP1_rpt2_like"/>
    <property type="match status" value="1"/>
</dbReference>
<dbReference type="GO" id="GO:0033314">
    <property type="term" value="P:mitotic DNA replication checkpoint signaling"/>
    <property type="evidence" value="ECO:0007669"/>
    <property type="project" value="TreeGrafter"/>
</dbReference>
<feature type="compositionally biased region" description="Basic and acidic residues" evidence="2">
    <location>
        <begin position="684"/>
        <end position="694"/>
    </location>
</feature>
<feature type="region of interest" description="Disordered" evidence="2">
    <location>
        <begin position="240"/>
        <end position="288"/>
    </location>
</feature>
<feature type="domain" description="BRCT" evidence="3">
    <location>
        <begin position="429"/>
        <end position="520"/>
    </location>
</feature>
<dbReference type="GO" id="GO:0007095">
    <property type="term" value="P:mitotic G2 DNA damage checkpoint signaling"/>
    <property type="evidence" value="ECO:0007669"/>
    <property type="project" value="TreeGrafter"/>
</dbReference>
<accession>A0A5C3LPS4</accession>
<feature type="region of interest" description="Disordered" evidence="2">
    <location>
        <begin position="780"/>
        <end position="811"/>
    </location>
</feature>
<feature type="region of interest" description="Disordered" evidence="2">
    <location>
        <begin position="1"/>
        <end position="28"/>
    </location>
</feature>
<feature type="domain" description="BRCT" evidence="3">
    <location>
        <begin position="141"/>
        <end position="239"/>
    </location>
</feature>
<evidence type="ECO:0000313" key="4">
    <source>
        <dbReference type="EMBL" id="TFK34597.1"/>
    </source>
</evidence>
<dbReference type="InterPro" id="IPR059215">
    <property type="entry name" value="BRCT2_TopBP1-like"/>
</dbReference>
<feature type="compositionally biased region" description="Polar residues" evidence="2">
    <location>
        <begin position="710"/>
        <end position="730"/>
    </location>
</feature>
<feature type="compositionally biased region" description="Basic and acidic residues" evidence="2">
    <location>
        <begin position="240"/>
        <end position="252"/>
    </location>
</feature>
<dbReference type="STRING" id="68775.A0A5C3LPS4"/>
<feature type="region of interest" description="Disordered" evidence="2">
    <location>
        <begin position="321"/>
        <end position="348"/>
    </location>
</feature>
<dbReference type="Gene3D" id="3.40.50.10190">
    <property type="entry name" value="BRCT domain"/>
    <property type="match status" value="4"/>
</dbReference>
<feature type="region of interest" description="Disordered" evidence="2">
    <location>
        <begin position="633"/>
        <end position="731"/>
    </location>
</feature>
<dbReference type="GO" id="GO:0006270">
    <property type="term" value="P:DNA replication initiation"/>
    <property type="evidence" value="ECO:0007669"/>
    <property type="project" value="TreeGrafter"/>
</dbReference>
<reference evidence="4 5" key="1">
    <citation type="journal article" date="2019" name="Nat. Ecol. Evol.">
        <title>Megaphylogeny resolves global patterns of mushroom evolution.</title>
        <authorList>
            <person name="Varga T."/>
            <person name="Krizsan K."/>
            <person name="Foldi C."/>
            <person name="Dima B."/>
            <person name="Sanchez-Garcia M."/>
            <person name="Sanchez-Ramirez S."/>
            <person name="Szollosi G.J."/>
            <person name="Szarkandi J.G."/>
            <person name="Papp V."/>
            <person name="Albert L."/>
            <person name="Andreopoulos W."/>
            <person name="Angelini C."/>
            <person name="Antonin V."/>
            <person name="Barry K.W."/>
            <person name="Bougher N.L."/>
            <person name="Buchanan P."/>
            <person name="Buyck B."/>
            <person name="Bense V."/>
            <person name="Catcheside P."/>
            <person name="Chovatia M."/>
            <person name="Cooper J."/>
            <person name="Damon W."/>
            <person name="Desjardin D."/>
            <person name="Finy P."/>
            <person name="Geml J."/>
            <person name="Haridas S."/>
            <person name="Hughes K."/>
            <person name="Justo A."/>
            <person name="Karasinski D."/>
            <person name="Kautmanova I."/>
            <person name="Kiss B."/>
            <person name="Kocsube S."/>
            <person name="Kotiranta H."/>
            <person name="LaButti K.M."/>
            <person name="Lechner B.E."/>
            <person name="Liimatainen K."/>
            <person name="Lipzen A."/>
            <person name="Lukacs Z."/>
            <person name="Mihaltcheva S."/>
            <person name="Morgado L.N."/>
            <person name="Niskanen T."/>
            <person name="Noordeloos M.E."/>
            <person name="Ohm R.A."/>
            <person name="Ortiz-Santana B."/>
            <person name="Ovrebo C."/>
            <person name="Racz N."/>
            <person name="Riley R."/>
            <person name="Savchenko A."/>
            <person name="Shiryaev A."/>
            <person name="Soop K."/>
            <person name="Spirin V."/>
            <person name="Szebenyi C."/>
            <person name="Tomsovsky M."/>
            <person name="Tulloss R.E."/>
            <person name="Uehling J."/>
            <person name="Grigoriev I.V."/>
            <person name="Vagvolgyi C."/>
            <person name="Papp T."/>
            <person name="Martin F.M."/>
            <person name="Miettinen O."/>
            <person name="Hibbett D.S."/>
            <person name="Nagy L.G."/>
        </authorList>
    </citation>
    <scope>NUCLEOTIDE SEQUENCE [LARGE SCALE GENOMIC DNA]</scope>
    <source>
        <strain evidence="4 5">CBS 166.37</strain>
    </source>
</reference>
<keyword evidence="1" id="KW-0677">Repeat</keyword>
<dbReference type="Proteomes" id="UP000308652">
    <property type="component" value="Unassembled WGS sequence"/>
</dbReference>
<gene>
    <name evidence="4" type="ORF">BDQ12DRAFT_656758</name>
</gene>
<dbReference type="PROSITE" id="PS50172">
    <property type="entry name" value="BRCT"/>
    <property type="match status" value="4"/>
</dbReference>
<dbReference type="PANTHER" id="PTHR13561:SF20">
    <property type="entry name" value="DNA TOPOISOMERASE 2-BINDING PROTEIN 1"/>
    <property type="match status" value="1"/>
</dbReference>
<dbReference type="InterPro" id="IPR001357">
    <property type="entry name" value="BRCT_dom"/>
</dbReference>
<evidence type="ECO:0000256" key="1">
    <source>
        <dbReference type="ARBA" id="ARBA00022737"/>
    </source>
</evidence>